<gene>
    <name evidence="1" type="ordered locus">Acid_0845</name>
</gene>
<dbReference type="InterPro" id="IPR004155">
    <property type="entry name" value="PBS_lyase_HEAT"/>
</dbReference>
<proteinExistence type="predicted"/>
<evidence type="ECO:0000313" key="1">
    <source>
        <dbReference type="EMBL" id="ABJ81844.1"/>
    </source>
</evidence>
<dbReference type="STRING" id="234267.Acid_0845"/>
<dbReference type="Gene3D" id="1.25.10.10">
    <property type="entry name" value="Leucine-rich Repeat Variant"/>
    <property type="match status" value="2"/>
</dbReference>
<dbReference type="InParanoid" id="Q02AS2"/>
<dbReference type="HOGENOM" id="CLU_1174807_0_0_0"/>
<dbReference type="eggNOG" id="COG1413">
    <property type="taxonomic scope" value="Bacteria"/>
</dbReference>
<name>Q02AS2_SOLUE</name>
<protein>
    <submittedName>
        <fullName evidence="1">PBS lyase HEAT domain protein repeat-containing protein</fullName>
    </submittedName>
</protein>
<dbReference type="AlphaFoldDB" id="Q02AS2"/>
<organism evidence="1">
    <name type="scientific">Solibacter usitatus (strain Ellin6076)</name>
    <dbReference type="NCBI Taxonomy" id="234267"/>
    <lineage>
        <taxon>Bacteria</taxon>
        <taxon>Pseudomonadati</taxon>
        <taxon>Acidobacteriota</taxon>
        <taxon>Terriglobia</taxon>
        <taxon>Bryobacterales</taxon>
        <taxon>Solibacteraceae</taxon>
        <taxon>Candidatus Solibacter</taxon>
    </lineage>
</organism>
<sequence length="236" mass="24480">MQQTTQPAPAPQAVLQVAKPAPPVPPAEFQERGIATMDAAALIHILTDASSPVFEKAKACQRIGELGAKEAVPAVSALLGDEHLSTYARYALEPIVDSSAGDALRAALTRLKGNLLVGVINSIGKRRDGKAGPVLARMIYDADANVARAAAAALGSIGGTPAVKDLQTALAKTSGLTRMAVADASLVCAERFLAEGKRDQALTLYASLSAPEIPASVRLAAMHGIIREETSTTRPR</sequence>
<dbReference type="Pfam" id="PF13646">
    <property type="entry name" value="HEAT_2"/>
    <property type="match status" value="1"/>
</dbReference>
<dbReference type="KEGG" id="sus:Acid_0845"/>
<accession>Q02AS2</accession>
<keyword evidence="1" id="KW-0456">Lyase</keyword>
<dbReference type="EMBL" id="CP000473">
    <property type="protein sequence ID" value="ABJ81844.1"/>
    <property type="molecule type" value="Genomic_DNA"/>
</dbReference>
<dbReference type="InterPro" id="IPR016024">
    <property type="entry name" value="ARM-type_fold"/>
</dbReference>
<reference evidence="1" key="1">
    <citation type="submission" date="2006-10" db="EMBL/GenBank/DDBJ databases">
        <title>Complete sequence of Solibacter usitatus Ellin6076.</title>
        <authorList>
            <consortium name="US DOE Joint Genome Institute"/>
            <person name="Copeland A."/>
            <person name="Lucas S."/>
            <person name="Lapidus A."/>
            <person name="Barry K."/>
            <person name="Detter J.C."/>
            <person name="Glavina del Rio T."/>
            <person name="Hammon N."/>
            <person name="Israni S."/>
            <person name="Dalin E."/>
            <person name="Tice H."/>
            <person name="Pitluck S."/>
            <person name="Thompson L.S."/>
            <person name="Brettin T."/>
            <person name="Bruce D."/>
            <person name="Han C."/>
            <person name="Tapia R."/>
            <person name="Gilna P."/>
            <person name="Schmutz J."/>
            <person name="Larimer F."/>
            <person name="Land M."/>
            <person name="Hauser L."/>
            <person name="Kyrpides N."/>
            <person name="Mikhailova N."/>
            <person name="Janssen P.H."/>
            <person name="Kuske C.R."/>
            <person name="Richardson P."/>
        </authorList>
    </citation>
    <scope>NUCLEOTIDE SEQUENCE</scope>
    <source>
        <strain evidence="1">Ellin6076</strain>
    </source>
</reference>
<dbReference type="GO" id="GO:0016829">
    <property type="term" value="F:lyase activity"/>
    <property type="evidence" value="ECO:0007669"/>
    <property type="project" value="UniProtKB-KW"/>
</dbReference>
<dbReference type="SUPFAM" id="SSF48371">
    <property type="entry name" value="ARM repeat"/>
    <property type="match status" value="1"/>
</dbReference>
<dbReference type="OrthoDB" id="284265at2"/>
<dbReference type="InterPro" id="IPR011989">
    <property type="entry name" value="ARM-like"/>
</dbReference>
<dbReference type="SMART" id="SM00567">
    <property type="entry name" value="EZ_HEAT"/>
    <property type="match status" value="2"/>
</dbReference>